<sequence length="48" mass="5688">MNCDDIFGMIVSFWRRLLSFTFEEDGMPFVAAKIFPSLCPIFSIFYRQ</sequence>
<dbReference type="HOGENOM" id="CLU_3153402_0_0_6"/>
<dbReference type="Proteomes" id="UP000032266">
    <property type="component" value="Chromosome"/>
</dbReference>
<gene>
    <name evidence="1" type="ORF">YC6258_04617</name>
</gene>
<organism evidence="1 2">
    <name type="scientific">Gynuella sunshinyii YC6258</name>
    <dbReference type="NCBI Taxonomy" id="1445510"/>
    <lineage>
        <taxon>Bacteria</taxon>
        <taxon>Pseudomonadati</taxon>
        <taxon>Pseudomonadota</taxon>
        <taxon>Gammaproteobacteria</taxon>
        <taxon>Oceanospirillales</taxon>
        <taxon>Saccharospirillaceae</taxon>
        <taxon>Gynuella</taxon>
    </lineage>
</organism>
<evidence type="ECO:0000313" key="2">
    <source>
        <dbReference type="Proteomes" id="UP000032266"/>
    </source>
</evidence>
<proteinExistence type="predicted"/>
<protein>
    <submittedName>
        <fullName evidence="1">Uncharacterized protein</fullName>
    </submittedName>
</protein>
<accession>A0A0C5W1U6</accession>
<dbReference type="STRING" id="1445510.YC6258_04617"/>
<dbReference type="EMBL" id="CP007142">
    <property type="protein sequence ID" value="AJQ96649.1"/>
    <property type="molecule type" value="Genomic_DNA"/>
</dbReference>
<name>A0A0C5W1U6_9GAMM</name>
<keyword evidence="2" id="KW-1185">Reference proteome</keyword>
<dbReference type="KEGG" id="gsn:YC6258_04617"/>
<dbReference type="AlphaFoldDB" id="A0A0C5W1U6"/>
<reference evidence="1 2" key="1">
    <citation type="submission" date="2014-01" db="EMBL/GenBank/DDBJ databases">
        <title>Full genme sequencing of cellulolytic bacterium Gynuella sunshinyii YC6258T gen. nov., sp. nov.</title>
        <authorList>
            <person name="Khan H."/>
            <person name="Chung E.J."/>
            <person name="Chung Y.R."/>
        </authorList>
    </citation>
    <scope>NUCLEOTIDE SEQUENCE [LARGE SCALE GENOMIC DNA]</scope>
    <source>
        <strain evidence="1 2">YC6258</strain>
    </source>
</reference>
<evidence type="ECO:0000313" key="1">
    <source>
        <dbReference type="EMBL" id="AJQ96649.1"/>
    </source>
</evidence>